<dbReference type="GO" id="GO:0003697">
    <property type="term" value="F:single-stranded DNA binding"/>
    <property type="evidence" value="ECO:0007669"/>
    <property type="project" value="TreeGrafter"/>
</dbReference>
<evidence type="ECO:0000256" key="5">
    <source>
        <dbReference type="ARBA" id="ARBA00023306"/>
    </source>
</evidence>
<gene>
    <name evidence="7" type="ORF">CVT26_011257</name>
</gene>
<dbReference type="AlphaFoldDB" id="A0A409VZ25"/>
<reference evidence="7 8" key="1">
    <citation type="journal article" date="2018" name="Evol. Lett.">
        <title>Horizontal gene cluster transfer increased hallucinogenic mushroom diversity.</title>
        <authorList>
            <person name="Reynolds H.T."/>
            <person name="Vijayakumar V."/>
            <person name="Gluck-Thaler E."/>
            <person name="Korotkin H.B."/>
            <person name="Matheny P.B."/>
            <person name="Slot J.C."/>
        </authorList>
    </citation>
    <scope>NUCLEOTIDE SEQUENCE [LARGE SCALE GENOMIC DNA]</scope>
    <source>
        <strain evidence="7 8">SRW20</strain>
    </source>
</reference>
<dbReference type="GO" id="GO:0006270">
    <property type="term" value="P:DNA replication initiation"/>
    <property type="evidence" value="ECO:0007669"/>
    <property type="project" value="InterPro"/>
</dbReference>
<feature type="compositionally biased region" description="Basic residues" evidence="6">
    <location>
        <begin position="198"/>
        <end position="214"/>
    </location>
</feature>
<evidence type="ECO:0000313" key="7">
    <source>
        <dbReference type="EMBL" id="PPQ71490.1"/>
    </source>
</evidence>
<organism evidence="7 8">
    <name type="scientific">Gymnopilus dilepis</name>
    <dbReference type="NCBI Taxonomy" id="231916"/>
    <lineage>
        <taxon>Eukaryota</taxon>
        <taxon>Fungi</taxon>
        <taxon>Dikarya</taxon>
        <taxon>Basidiomycota</taxon>
        <taxon>Agaricomycotina</taxon>
        <taxon>Agaricomycetes</taxon>
        <taxon>Agaricomycetidae</taxon>
        <taxon>Agaricales</taxon>
        <taxon>Agaricineae</taxon>
        <taxon>Hymenogastraceae</taxon>
        <taxon>Gymnopilus</taxon>
    </lineage>
</organism>
<dbReference type="Proteomes" id="UP000284706">
    <property type="component" value="Unassembled WGS sequence"/>
</dbReference>
<comment type="caution">
    <text evidence="7">The sequence shown here is derived from an EMBL/GenBank/DDBJ whole genome shotgun (WGS) entry which is preliminary data.</text>
</comment>
<dbReference type="Pfam" id="PF02724">
    <property type="entry name" value="CDC45"/>
    <property type="match status" value="1"/>
</dbReference>
<dbReference type="GO" id="GO:0003682">
    <property type="term" value="F:chromatin binding"/>
    <property type="evidence" value="ECO:0007669"/>
    <property type="project" value="TreeGrafter"/>
</dbReference>
<evidence type="ECO:0000256" key="1">
    <source>
        <dbReference type="ARBA" id="ARBA00004123"/>
    </source>
</evidence>
<dbReference type="PANTHER" id="PTHR10507">
    <property type="entry name" value="CDC45-RELATED PROTEIN"/>
    <property type="match status" value="1"/>
</dbReference>
<keyword evidence="8" id="KW-1185">Reference proteome</keyword>
<dbReference type="STRING" id="231916.A0A409VZ25"/>
<name>A0A409VZ25_9AGAR</name>
<comment type="similarity">
    <text evidence="2">Belongs to the CDC45 family.</text>
</comment>
<evidence type="ECO:0000256" key="3">
    <source>
        <dbReference type="ARBA" id="ARBA00022705"/>
    </source>
</evidence>
<protein>
    <recommendedName>
        <fullName evidence="9">CDC45-like protein</fullName>
    </recommendedName>
</protein>
<keyword evidence="5" id="KW-0131">Cell cycle</keyword>
<accession>A0A409VZ25</accession>
<dbReference type="GO" id="GO:0000727">
    <property type="term" value="P:double-strand break repair via break-induced replication"/>
    <property type="evidence" value="ECO:0007669"/>
    <property type="project" value="TreeGrafter"/>
</dbReference>
<dbReference type="OrthoDB" id="10258882at2759"/>
<dbReference type="GO" id="GO:0003688">
    <property type="term" value="F:DNA replication origin binding"/>
    <property type="evidence" value="ECO:0007669"/>
    <property type="project" value="TreeGrafter"/>
</dbReference>
<sequence length="683" mass="77174">MGFLPLPSLAGSHPSYLEAYNKILSCHRRSPLSSASSVIMLVAPNVDALCGARMLATLFKQDDIAYRIIPISGRDELDRTIQDLKENSNLLTLMLINMGSYYDLPSEELFGEFDLKVTIHVIDSARPQSLANLFTGGENGERIVTWDDGQPHKLKEEKASWEIVQYDLQGGSDEENDDDERSSEEEDVNSISSDSSSRKRRRAAGHGQRKRRRLSPGFTSEELEEHEKRIDRYFCSGTSHGQSAASTVYILATLLERADNDFLWFAILGLTFQYITSRISRDTYETYHAIYYDEVSRLNSYSSTGDTDILFSVGPDDTGLRSTNELRFMLYRHWTLYDAMFHSSYVASKLGIWKEKGRQRLTGLLAKMGFSIPQTQQPFPNMDMDLRKSLLKKLNDLAPEHGLVELSYPSFVRCYGFRTLPLSAADAVEGIGALLDAGGGLRMEIEVEGMRNGGEWFGGRRLWERGRSETVSKQTQGVAAPLKATSNEKITTDDEAEDRENFRQEPLWWVKNFWAAYDALTDVVALKNSLPLAMSLQRAIIRQGTSIIDKQDIRTMRNHRVVILTQGPDLELFCNPSILTRLALWLVDALRDRLPGTIFGSQTKKKALPFVVACLNESRARYTVVGIMASVDFDQLRKNQFALAFLLAQKQSSARVEFNTFDSSVVEIEEKDLKIFLEALCEQ</sequence>
<proteinExistence type="inferred from homology"/>
<dbReference type="FunCoup" id="A0A409VZ25">
    <property type="interactions" value="298"/>
</dbReference>
<dbReference type="InParanoid" id="A0A409VZ25"/>
<comment type="subcellular location">
    <subcellularLocation>
        <location evidence="1">Nucleus</location>
    </subcellularLocation>
</comment>
<evidence type="ECO:0000313" key="8">
    <source>
        <dbReference type="Proteomes" id="UP000284706"/>
    </source>
</evidence>
<evidence type="ECO:0000256" key="6">
    <source>
        <dbReference type="SAM" id="MobiDB-lite"/>
    </source>
</evidence>
<evidence type="ECO:0000256" key="2">
    <source>
        <dbReference type="ARBA" id="ARBA00010727"/>
    </source>
</evidence>
<keyword evidence="4" id="KW-0539">Nucleus</keyword>
<dbReference type="GO" id="GO:1902977">
    <property type="term" value="P:mitotic DNA replication preinitiation complex assembly"/>
    <property type="evidence" value="ECO:0007669"/>
    <property type="project" value="TreeGrafter"/>
</dbReference>
<feature type="compositionally biased region" description="Acidic residues" evidence="6">
    <location>
        <begin position="172"/>
        <end position="188"/>
    </location>
</feature>
<dbReference type="GO" id="GO:0031261">
    <property type="term" value="C:DNA replication preinitiation complex"/>
    <property type="evidence" value="ECO:0007669"/>
    <property type="project" value="TreeGrafter"/>
</dbReference>
<dbReference type="InterPro" id="IPR003874">
    <property type="entry name" value="CDC45"/>
</dbReference>
<dbReference type="PANTHER" id="PTHR10507:SF0">
    <property type="entry name" value="CELL DIVISION CONTROL PROTEIN 45 HOMOLOG"/>
    <property type="match status" value="1"/>
</dbReference>
<dbReference type="EMBL" id="NHYE01005500">
    <property type="protein sequence ID" value="PPQ71490.1"/>
    <property type="molecule type" value="Genomic_DNA"/>
</dbReference>
<feature type="region of interest" description="Disordered" evidence="6">
    <location>
        <begin position="168"/>
        <end position="223"/>
    </location>
</feature>
<keyword evidence="3" id="KW-0235">DNA replication</keyword>
<evidence type="ECO:0000256" key="4">
    <source>
        <dbReference type="ARBA" id="ARBA00023242"/>
    </source>
</evidence>
<evidence type="ECO:0008006" key="9">
    <source>
        <dbReference type="Google" id="ProtNLM"/>
    </source>
</evidence>